<gene>
    <name evidence="1" type="ORF">PPTG_25022</name>
</gene>
<dbReference type="AlphaFoldDB" id="W2PBE2"/>
<dbReference type="Proteomes" id="UP000018817">
    <property type="component" value="Unassembled WGS sequence"/>
</dbReference>
<organism evidence="1 2">
    <name type="scientific">Phytophthora nicotianae (strain INRA-310)</name>
    <name type="common">Phytophthora parasitica</name>
    <dbReference type="NCBI Taxonomy" id="761204"/>
    <lineage>
        <taxon>Eukaryota</taxon>
        <taxon>Sar</taxon>
        <taxon>Stramenopiles</taxon>
        <taxon>Oomycota</taxon>
        <taxon>Peronosporomycetes</taxon>
        <taxon>Peronosporales</taxon>
        <taxon>Peronosporaceae</taxon>
        <taxon>Phytophthora</taxon>
    </lineage>
</organism>
<evidence type="ECO:0000313" key="1">
    <source>
        <dbReference type="EMBL" id="ETM97289.1"/>
    </source>
</evidence>
<dbReference type="GeneID" id="20193621"/>
<accession>W2PBE2</accession>
<reference evidence="1 2" key="2">
    <citation type="submission" date="2013-11" db="EMBL/GenBank/DDBJ databases">
        <title>The Genome Sequence of Phytophthora parasitica INRA-310.</title>
        <authorList>
            <consortium name="The Broad Institute Genomics Platform"/>
            <person name="Russ C."/>
            <person name="Tyler B."/>
            <person name="Panabieres F."/>
            <person name="Shan W."/>
            <person name="Tripathy S."/>
            <person name="Grunwald N."/>
            <person name="Machado M."/>
            <person name="Johnson C.S."/>
            <person name="Arredondo F."/>
            <person name="Hong C."/>
            <person name="Coffey M."/>
            <person name="Young S.K."/>
            <person name="Zeng Q."/>
            <person name="Gargeya S."/>
            <person name="Fitzgerald M."/>
            <person name="Abouelleil A."/>
            <person name="Alvarado L."/>
            <person name="Chapman S.B."/>
            <person name="Gainer-Dewar J."/>
            <person name="Goldberg J."/>
            <person name="Griggs A."/>
            <person name="Gujja S."/>
            <person name="Hansen M."/>
            <person name="Howarth C."/>
            <person name="Imamovic A."/>
            <person name="Ireland A."/>
            <person name="Larimer J."/>
            <person name="McCowan C."/>
            <person name="Murphy C."/>
            <person name="Pearson M."/>
            <person name="Poon T.W."/>
            <person name="Priest M."/>
            <person name="Roberts A."/>
            <person name="Saif S."/>
            <person name="Shea T."/>
            <person name="Sykes S."/>
            <person name="Wortman J."/>
            <person name="Nusbaum C."/>
            <person name="Birren B."/>
        </authorList>
    </citation>
    <scope>NUCLEOTIDE SEQUENCE [LARGE SCALE GENOMIC DNA]</scope>
    <source>
        <strain evidence="1 2">INRA-310</strain>
    </source>
</reference>
<dbReference type="RefSeq" id="XP_008917413.1">
    <property type="nucleotide sequence ID" value="XM_008919165.1"/>
</dbReference>
<evidence type="ECO:0000313" key="2">
    <source>
        <dbReference type="Proteomes" id="UP000018817"/>
    </source>
</evidence>
<name>W2PBE2_PHYN3</name>
<dbReference type="VEuPathDB" id="FungiDB:PPTG_25022"/>
<proteinExistence type="predicted"/>
<dbReference type="EMBL" id="KI670105">
    <property type="protein sequence ID" value="ETM97289.1"/>
    <property type="molecule type" value="Genomic_DNA"/>
</dbReference>
<reference evidence="2" key="1">
    <citation type="submission" date="2011-12" db="EMBL/GenBank/DDBJ databases">
        <authorList>
            <consortium name="The Broad Institute Genome Sequencing Platform"/>
            <person name="Russ C."/>
            <person name="Tyler B."/>
            <person name="Panabieres F."/>
            <person name="Shan W."/>
            <person name="Tripathy S."/>
            <person name="Grunwald N."/>
            <person name="Machado M."/>
            <person name="Young S.K."/>
            <person name="Zeng Q."/>
            <person name="Gargeya S."/>
            <person name="Fitzgerald M."/>
            <person name="Haas B."/>
            <person name="Abouelleil A."/>
            <person name="Alvarado L."/>
            <person name="Arachchi H.M."/>
            <person name="Berlin A."/>
            <person name="Chapman S.B."/>
            <person name="Gearin G."/>
            <person name="Goldberg J."/>
            <person name="Griggs A."/>
            <person name="Gujja S."/>
            <person name="Hansen M."/>
            <person name="Heiman D."/>
            <person name="Howarth C."/>
            <person name="Larimer J."/>
            <person name="Lui A."/>
            <person name="MacDonald P.J.P."/>
            <person name="McCowen C."/>
            <person name="Montmayeur A."/>
            <person name="Murphy C."/>
            <person name="Neiman D."/>
            <person name="Pearson M."/>
            <person name="Priest M."/>
            <person name="Roberts A."/>
            <person name="Saif S."/>
            <person name="Shea T."/>
            <person name="Sisk P."/>
            <person name="Stolte C."/>
            <person name="Sykes S."/>
            <person name="Wortman J."/>
            <person name="Nusbaum C."/>
            <person name="Birren B."/>
        </authorList>
    </citation>
    <scope>NUCLEOTIDE SEQUENCE [LARGE SCALE GENOMIC DNA]</scope>
    <source>
        <strain evidence="2">INRA-310</strain>
    </source>
</reference>
<sequence>MMARLRRRSCSLSFEMSSPSITTLPLSNSQMRNSAIMSELLPAPVRPQIPTFSPPRMSILTPRNTSGSSGRYLRHRLSNLMAPCEGHTALLIGVQSGASSSCGIFRKCSSRSTLVMALSTWSADRVTHCTTAVNINEYVSERPAVIALSSPFVDTRYAVTMTIITTDSMSSRAANHRPADQYVMYMLAFSSTTFLFRRSNVSRILKARIVCSPDSVSLKRL</sequence>
<protein>
    <submittedName>
        <fullName evidence="1">Uncharacterized protein</fullName>
    </submittedName>
</protein>